<protein>
    <submittedName>
        <fullName evidence="2">Phosphoadenosine phosphosulfate reductase</fullName>
    </submittedName>
</protein>
<proteinExistence type="predicted"/>
<feature type="domain" description="Phosphoadenosine phosphosulphate reductase" evidence="1">
    <location>
        <begin position="159"/>
        <end position="236"/>
    </location>
</feature>
<dbReference type="Gene3D" id="3.40.50.620">
    <property type="entry name" value="HUPs"/>
    <property type="match status" value="1"/>
</dbReference>
<dbReference type="CDD" id="cd23947">
    <property type="entry name" value="PAPS_reductase-like_YbdN"/>
    <property type="match status" value="1"/>
</dbReference>
<dbReference type="SUPFAM" id="SSF52402">
    <property type="entry name" value="Adenine nucleotide alpha hydrolases-like"/>
    <property type="match status" value="1"/>
</dbReference>
<evidence type="ECO:0000259" key="1">
    <source>
        <dbReference type="Pfam" id="PF01507"/>
    </source>
</evidence>
<dbReference type="InterPro" id="IPR014729">
    <property type="entry name" value="Rossmann-like_a/b/a_fold"/>
</dbReference>
<organism evidence="2">
    <name type="scientific">uncultured Dysgonomonas sp</name>
    <dbReference type="NCBI Taxonomy" id="206096"/>
    <lineage>
        <taxon>Bacteria</taxon>
        <taxon>Pseudomonadati</taxon>
        <taxon>Bacteroidota</taxon>
        <taxon>Bacteroidia</taxon>
        <taxon>Bacteroidales</taxon>
        <taxon>Dysgonomonadaceae</taxon>
        <taxon>Dysgonomonas</taxon>
        <taxon>environmental samples</taxon>
    </lineage>
</organism>
<dbReference type="Pfam" id="PF11922">
    <property type="entry name" value="DUF3440"/>
    <property type="match status" value="1"/>
</dbReference>
<accession>A0A212K5G1</accession>
<dbReference type="PANTHER" id="PTHR30083">
    <property type="entry name" value="TRANSCRIPTIONAL REGULATOR-RELATED"/>
    <property type="match status" value="1"/>
</dbReference>
<dbReference type="PANTHER" id="PTHR30083:SF0">
    <property type="entry name" value="3'-PHOSPHOADENOSINE 5'-PHOSPHOSULFATE SULFOTRANSFERASE (PAPS REDUCTASE)_FAD SYNTHETASE"/>
    <property type="match status" value="1"/>
</dbReference>
<dbReference type="Pfam" id="PF01507">
    <property type="entry name" value="PAPS_reduct"/>
    <property type="match status" value="2"/>
</dbReference>
<dbReference type="GO" id="GO:0071453">
    <property type="term" value="P:cellular response to oxygen levels"/>
    <property type="evidence" value="ECO:0007669"/>
    <property type="project" value="TreeGrafter"/>
</dbReference>
<dbReference type="GO" id="GO:0003824">
    <property type="term" value="F:catalytic activity"/>
    <property type="evidence" value="ECO:0007669"/>
    <property type="project" value="InterPro"/>
</dbReference>
<dbReference type="InterPro" id="IPR002500">
    <property type="entry name" value="PAPS_reduct_dom"/>
</dbReference>
<gene>
    <name evidence="2" type="ORF">KL86DYS2_13027</name>
</gene>
<sequence>MDKHQDVYQKAMERIGFIFSHFENVYVSFSGGKDSGVLLNLVLDYMRKNNITRKIILLHIDVEASYKATMDFVEKMYIDNADLIELYWVCLPMTTTNAVSMYEPYWIFWDSAKKDKWVRSMPQYPFVINESNNPFSFYRKDMTFEDFVSRFGGWLNGRKKAGKTACLVGIRSDESLNRYRAISRDDKATFEGKNYSTRMSDTVYNFYPIFDWRTSDIWVYNGKFRKPYNRIYDLFYKAGVPLSRMRICEPYGDEQKAGLNLFRVLEPDTWVKVVDRVSGANFGNIYCGTKATGTRKISLPQGHTWKSYCKFLLKTLPDETRRIYIEKFIRFIRYWNRTGCPVADADIEEIEALDPDMIVNTHFYSKRGKGDKYVVRFRKIPDVLPGLDNKTDFLSWKRLCMVILKNDITCQTLSFSITKRQIIRQKELLDKYRQML</sequence>
<dbReference type="AlphaFoldDB" id="A0A212K5G1"/>
<dbReference type="InterPro" id="IPR021845">
    <property type="entry name" value="DUF3440"/>
</dbReference>
<name>A0A212K5G1_9BACT</name>
<feature type="domain" description="Phosphoadenosine phosphosulphate reductase" evidence="1">
    <location>
        <begin position="25"/>
        <end position="76"/>
    </location>
</feature>
<evidence type="ECO:0000313" key="2">
    <source>
        <dbReference type="EMBL" id="SBW06735.1"/>
    </source>
</evidence>
<dbReference type="RefSeq" id="WP_296951331.1">
    <property type="nucleotide sequence ID" value="NZ_LT599021.1"/>
</dbReference>
<dbReference type="EMBL" id="FLUL01000001">
    <property type="protein sequence ID" value="SBW06735.1"/>
    <property type="molecule type" value="Genomic_DNA"/>
</dbReference>
<reference evidence="2" key="1">
    <citation type="submission" date="2016-04" db="EMBL/GenBank/DDBJ databases">
        <authorList>
            <person name="Evans L.H."/>
            <person name="Alamgir A."/>
            <person name="Owens N."/>
            <person name="Weber N.D."/>
            <person name="Virtaneva K."/>
            <person name="Barbian K."/>
            <person name="Babar A."/>
            <person name="Rosenke K."/>
        </authorList>
    </citation>
    <scope>NUCLEOTIDE SEQUENCE</scope>
    <source>
        <strain evidence="2">86-2</strain>
    </source>
</reference>